<dbReference type="Proteomes" id="UP000695264">
    <property type="component" value="Unassembled WGS sequence"/>
</dbReference>
<evidence type="ECO:0000313" key="3">
    <source>
        <dbReference type="Proteomes" id="UP000695264"/>
    </source>
</evidence>
<evidence type="ECO:0000259" key="1">
    <source>
        <dbReference type="Pfam" id="PF01261"/>
    </source>
</evidence>
<dbReference type="Gene3D" id="3.20.20.150">
    <property type="entry name" value="Divalent-metal-dependent TIM barrel enzymes"/>
    <property type="match status" value="1"/>
</dbReference>
<protein>
    <submittedName>
        <fullName evidence="2">Sugar phosphate isomerase/epimerase</fullName>
    </submittedName>
</protein>
<name>A0ABX1C160_9ACTN</name>
<dbReference type="EMBL" id="JAATEN010000028">
    <property type="protein sequence ID" value="NJQ03646.1"/>
    <property type="molecule type" value="Genomic_DNA"/>
</dbReference>
<keyword evidence="2" id="KW-0413">Isomerase</keyword>
<dbReference type="InterPro" id="IPR036237">
    <property type="entry name" value="Xyl_isomerase-like_sf"/>
</dbReference>
<reference evidence="2 3" key="1">
    <citation type="submission" date="2020-03" db="EMBL/GenBank/DDBJ databases">
        <title>WGS of actinomycetes isolated from Thailand.</title>
        <authorList>
            <person name="Thawai C."/>
        </authorList>
    </citation>
    <scope>NUCLEOTIDE SEQUENCE [LARGE SCALE GENOMIC DNA]</scope>
    <source>
        <strain evidence="2 3">PLAI 1-29</strain>
    </source>
</reference>
<feature type="domain" description="Xylose isomerase-like TIM barrel" evidence="1">
    <location>
        <begin position="29"/>
        <end position="263"/>
    </location>
</feature>
<dbReference type="Pfam" id="PF01261">
    <property type="entry name" value="AP_endonuc_2"/>
    <property type="match status" value="1"/>
</dbReference>
<dbReference type="GO" id="GO:0016853">
    <property type="term" value="F:isomerase activity"/>
    <property type="evidence" value="ECO:0007669"/>
    <property type="project" value="UniProtKB-KW"/>
</dbReference>
<evidence type="ECO:0000313" key="2">
    <source>
        <dbReference type="EMBL" id="NJQ03646.1"/>
    </source>
</evidence>
<keyword evidence="3" id="KW-1185">Reference proteome</keyword>
<gene>
    <name evidence="2" type="ORF">HCK00_24800</name>
</gene>
<dbReference type="InterPro" id="IPR050312">
    <property type="entry name" value="IolE/XylAMocC-like"/>
</dbReference>
<organism evidence="2 3">
    <name type="scientific">Streptomyces zingiberis</name>
    <dbReference type="NCBI Taxonomy" id="2053010"/>
    <lineage>
        <taxon>Bacteria</taxon>
        <taxon>Bacillati</taxon>
        <taxon>Actinomycetota</taxon>
        <taxon>Actinomycetes</taxon>
        <taxon>Kitasatosporales</taxon>
        <taxon>Streptomycetaceae</taxon>
        <taxon>Streptomyces</taxon>
    </lineage>
</organism>
<comment type="caution">
    <text evidence="2">The sequence shown here is derived from an EMBL/GenBank/DDBJ whole genome shotgun (WGS) entry which is preliminary data.</text>
</comment>
<proteinExistence type="predicted"/>
<dbReference type="PANTHER" id="PTHR12110">
    <property type="entry name" value="HYDROXYPYRUVATE ISOMERASE"/>
    <property type="match status" value="1"/>
</dbReference>
<sequence length="283" mass="31430">MAQPVVRPPEVKVALSTASVYPESTAAAFEIAGRLGYDGVEVMVWTDPVSQDIESLRSLSDYHGVPVLAVHAPCLLITQRVWSTNPWTKLQRARAAAEKLGASAVVVHPPFRWQRAYAREFIEGVWRMADETDVRFAVENMYPWRYRDREMLAYAPDWDVTKDDYRHFTVDLSHTATARNDALDMVTRMGDRLAHVHLADGSGSGKDEHLVPGRGSQPCGELLRRLTTSGFDGHVVVEVNTRRAVSGAEREADLAEALAFARRHLATASRVGGYPGLPRVPRS</sequence>
<dbReference type="PANTHER" id="PTHR12110:SF47">
    <property type="match status" value="1"/>
</dbReference>
<dbReference type="SUPFAM" id="SSF51658">
    <property type="entry name" value="Xylose isomerase-like"/>
    <property type="match status" value="1"/>
</dbReference>
<accession>A0ABX1C160</accession>
<dbReference type="RefSeq" id="WP_168104272.1">
    <property type="nucleotide sequence ID" value="NZ_JAATEN010000028.1"/>
</dbReference>
<dbReference type="InterPro" id="IPR013022">
    <property type="entry name" value="Xyl_isomerase-like_TIM-brl"/>
</dbReference>